<comment type="caution">
    <text evidence="1">The sequence shown here is derived from an EMBL/GenBank/DDBJ whole genome shotgun (WGS) entry which is preliminary data.</text>
</comment>
<name>A0A540MZ48_MALBA</name>
<dbReference type="EMBL" id="VIEB01000146">
    <property type="protein sequence ID" value="TQE04085.1"/>
    <property type="molecule type" value="Genomic_DNA"/>
</dbReference>
<evidence type="ECO:0000313" key="2">
    <source>
        <dbReference type="Proteomes" id="UP000315295"/>
    </source>
</evidence>
<keyword evidence="2" id="KW-1185">Reference proteome</keyword>
<accession>A0A540MZ48</accession>
<evidence type="ECO:0000313" key="1">
    <source>
        <dbReference type="EMBL" id="TQE04085.1"/>
    </source>
</evidence>
<dbReference type="Proteomes" id="UP000315295">
    <property type="component" value="Unassembled WGS sequence"/>
</dbReference>
<gene>
    <name evidence="1" type="ORF">C1H46_010305</name>
</gene>
<reference evidence="1 2" key="1">
    <citation type="journal article" date="2019" name="G3 (Bethesda)">
        <title>Sequencing of a Wild Apple (Malus baccata) Genome Unravels the Differences Between Cultivated and Wild Apple Species Regarding Disease Resistance and Cold Tolerance.</title>
        <authorList>
            <person name="Chen X."/>
        </authorList>
    </citation>
    <scope>NUCLEOTIDE SEQUENCE [LARGE SCALE GENOMIC DNA]</scope>
    <source>
        <strain evidence="2">cv. Shandingzi</strain>
        <tissue evidence="1">Leaves</tissue>
    </source>
</reference>
<sequence length="52" mass="6239">MGASKLATSTPITKRLMRDYKRLQQYAKRLLMLLVFFCNRFRSSYCILKYNV</sequence>
<organism evidence="1 2">
    <name type="scientific">Malus baccata</name>
    <name type="common">Siberian crab apple</name>
    <name type="synonym">Pyrus baccata</name>
    <dbReference type="NCBI Taxonomy" id="106549"/>
    <lineage>
        <taxon>Eukaryota</taxon>
        <taxon>Viridiplantae</taxon>
        <taxon>Streptophyta</taxon>
        <taxon>Embryophyta</taxon>
        <taxon>Tracheophyta</taxon>
        <taxon>Spermatophyta</taxon>
        <taxon>Magnoliopsida</taxon>
        <taxon>eudicotyledons</taxon>
        <taxon>Gunneridae</taxon>
        <taxon>Pentapetalae</taxon>
        <taxon>rosids</taxon>
        <taxon>fabids</taxon>
        <taxon>Rosales</taxon>
        <taxon>Rosaceae</taxon>
        <taxon>Amygdaloideae</taxon>
        <taxon>Maleae</taxon>
        <taxon>Malus</taxon>
    </lineage>
</organism>
<protein>
    <submittedName>
        <fullName evidence="1">Uncharacterized protein</fullName>
    </submittedName>
</protein>
<dbReference type="AlphaFoldDB" id="A0A540MZ48"/>
<proteinExistence type="predicted"/>